<dbReference type="Pfam" id="PF14200">
    <property type="entry name" value="RicinB_lectin_2"/>
    <property type="match status" value="3"/>
</dbReference>
<keyword evidence="4" id="KW-1185">Reference proteome</keyword>
<proteinExistence type="predicted"/>
<feature type="domain" description="Ricin B lectin" evidence="2">
    <location>
        <begin position="565"/>
        <end position="720"/>
    </location>
</feature>
<dbReference type="InterPro" id="IPR000772">
    <property type="entry name" value="Ricin_B_lectin"/>
</dbReference>
<organism evidence="3 4">
    <name type="scientific">Streptacidiphilus pinicola</name>
    <dbReference type="NCBI Taxonomy" id="2219663"/>
    <lineage>
        <taxon>Bacteria</taxon>
        <taxon>Bacillati</taxon>
        <taxon>Actinomycetota</taxon>
        <taxon>Actinomycetes</taxon>
        <taxon>Kitasatosporales</taxon>
        <taxon>Streptomycetaceae</taxon>
        <taxon>Streptacidiphilus</taxon>
    </lineage>
</organism>
<evidence type="ECO:0000313" key="3">
    <source>
        <dbReference type="EMBL" id="RAG83829.1"/>
    </source>
</evidence>
<dbReference type="RefSeq" id="WP_111502737.1">
    <property type="nucleotide sequence ID" value="NZ_QKYN01000076.1"/>
</dbReference>
<feature type="domain" description="Ricin B lectin" evidence="2">
    <location>
        <begin position="729"/>
        <end position="861"/>
    </location>
</feature>
<dbReference type="OrthoDB" id="9135253at2"/>
<dbReference type="SMART" id="SM00458">
    <property type="entry name" value="RICIN"/>
    <property type="match status" value="3"/>
</dbReference>
<protein>
    <recommendedName>
        <fullName evidence="2">Ricin B lectin domain-containing protein</fullName>
    </recommendedName>
</protein>
<dbReference type="Proteomes" id="UP000248889">
    <property type="component" value="Unassembled WGS sequence"/>
</dbReference>
<comment type="caution">
    <text evidence="3">The sequence shown here is derived from an EMBL/GenBank/DDBJ whole genome shotgun (WGS) entry which is preliminary data.</text>
</comment>
<feature type="chain" id="PRO_5016131437" description="Ricin B lectin domain-containing protein" evidence="1">
    <location>
        <begin position="33"/>
        <end position="861"/>
    </location>
</feature>
<dbReference type="Gene3D" id="2.80.10.50">
    <property type="match status" value="4"/>
</dbReference>
<reference evidence="3 4" key="1">
    <citation type="submission" date="2018-06" db="EMBL/GenBank/DDBJ databases">
        <title>Streptacidiphilus pinicola sp. nov., isolated from pine grove soil.</title>
        <authorList>
            <person name="Roh S.G."/>
            <person name="Park S."/>
            <person name="Kim M.-K."/>
            <person name="Yun B.-R."/>
            <person name="Park J."/>
            <person name="Kim M.J."/>
            <person name="Kim Y.S."/>
            <person name="Kim S.B."/>
        </authorList>
    </citation>
    <scope>NUCLEOTIDE SEQUENCE [LARGE SCALE GENOMIC DNA]</scope>
    <source>
        <strain evidence="3 4">MMS16-CNU450</strain>
    </source>
</reference>
<evidence type="ECO:0000313" key="4">
    <source>
        <dbReference type="Proteomes" id="UP000248889"/>
    </source>
</evidence>
<dbReference type="EMBL" id="QKYN01000076">
    <property type="protein sequence ID" value="RAG83829.1"/>
    <property type="molecule type" value="Genomic_DNA"/>
</dbReference>
<evidence type="ECO:0000256" key="1">
    <source>
        <dbReference type="SAM" id="SignalP"/>
    </source>
</evidence>
<feature type="signal peptide" evidence="1">
    <location>
        <begin position="1"/>
        <end position="32"/>
    </location>
</feature>
<keyword evidence="1" id="KW-0732">Signal</keyword>
<dbReference type="InterPro" id="IPR035992">
    <property type="entry name" value="Ricin_B-like_lectins"/>
</dbReference>
<name>A0A2X0K8J0_9ACTN</name>
<feature type="domain" description="Ricin B lectin" evidence="2">
    <location>
        <begin position="33"/>
        <end position="161"/>
    </location>
</feature>
<dbReference type="AlphaFoldDB" id="A0A2X0K8J0"/>
<accession>A0A2X0K8J0</accession>
<dbReference type="Pfam" id="PF00652">
    <property type="entry name" value="Ricin_B_lectin"/>
    <property type="match status" value="1"/>
</dbReference>
<dbReference type="CDD" id="cd00161">
    <property type="entry name" value="beta-trefoil_Ricin-like"/>
    <property type="match status" value="1"/>
</dbReference>
<evidence type="ECO:0000259" key="2">
    <source>
        <dbReference type="SMART" id="SM00458"/>
    </source>
</evidence>
<dbReference type="PROSITE" id="PS50231">
    <property type="entry name" value="RICIN_B_LECTIN"/>
    <property type="match status" value="3"/>
</dbReference>
<dbReference type="SUPFAM" id="SSF50370">
    <property type="entry name" value="Ricin B-like lectins"/>
    <property type="match status" value="3"/>
</dbReference>
<sequence length="861" mass="88459">MSRSLRPRLVAATVVAVVAAGLPLLPGAAANAAVAGTITLGGLCLDDVNASTADGSPVQLASCASGSAEQSFGWNSDGTVGVLGHCLAVAGGSDANGAALQLASCDGSAPEQHFAFQPDTTVLSTKSGKCLQVQGSSATAGAAVGLQPCNAAQALQQWQAAGAPASGYTLSAGTSATNGINGDDTPAFPYLDRNGQFYYQSAHSLYGATDGRSWDFYTGSNFDTATTASISKSGTNKDTTAFCNSSPTGANATNAPSGSGYAERNYCDLVGVWVDPDTGTWYGLVHNEFTPQPFGDGLHYDAVDYASSTDHGATWTIQGHAITSPYSTTRGDTTAFPNATYYYGDGDPRLYVDQRSGYFYVFYMSRLIDKNGSWGAFQEHVARAPISGKMSSASWSKWYDGSWSQPGVGGAESDVIPADGVGSGWIPSAQGYSPQTAGSVGSQVAAGTTPATSQLSVLNIAWDAYLGKYIGTPENEAGSNQPQHFYVTDDLATERWTDIGSAGPAQSSWYRWFLDPANLTGGAIVGRSFRSYCEYSCTPNDSEYTQFTVAPSSSAGLPSSPVGSGGSYRIGAGDGAYLAQSGSAVTTSTAPSGTAAQWTFTPTGDGFYTVANTGSGQLLGVDSTKNAGRAWDAPVTVAAQGSGGPTVGQQWSVQTLMQSPASSGSSTPTGGYRLINRYSDLALSLTSGNYAVATAPQRGWDNTGSAGDTRPVAAQTLAFTAAATGDLSGTHTLTLGGEALDDPNWSTTQGIQIDTWSTNGGRNQSWVLTRQSNGAYTVVNAYSKLCLDDDGGATAAGTAVIQWACTGNSNQQWTAARLASGGYTLTNVHTGLLLTTASTADGALVTQQADTGSALQQWTLG</sequence>
<gene>
    <name evidence="3" type="ORF">DN069_20085</name>
</gene>